<dbReference type="AlphaFoldDB" id="A0A3A8QDU5"/>
<evidence type="ECO:0000256" key="3">
    <source>
        <dbReference type="ARBA" id="ARBA00022490"/>
    </source>
</evidence>
<keyword evidence="9" id="KW-0206">Cytoskeleton</keyword>
<dbReference type="InterPro" id="IPR002151">
    <property type="entry name" value="Kinesin_light"/>
</dbReference>
<gene>
    <name evidence="12" type="ORF">D7V93_03935</name>
</gene>
<dbReference type="Proteomes" id="UP000272888">
    <property type="component" value="Unassembled WGS sequence"/>
</dbReference>
<dbReference type="GO" id="GO:0019894">
    <property type="term" value="F:kinesin binding"/>
    <property type="evidence" value="ECO:0007669"/>
    <property type="project" value="TreeGrafter"/>
</dbReference>
<evidence type="ECO:0000256" key="7">
    <source>
        <dbReference type="ARBA" id="ARBA00023054"/>
    </source>
</evidence>
<comment type="similarity">
    <text evidence="2">Belongs to the kinesin light chain family.</text>
</comment>
<evidence type="ECO:0000259" key="11">
    <source>
        <dbReference type="Pfam" id="PF12770"/>
    </source>
</evidence>
<accession>A0A3A8QDU5</accession>
<dbReference type="SMART" id="SM00028">
    <property type="entry name" value="TPR"/>
    <property type="match status" value="12"/>
</dbReference>
<evidence type="ECO:0000256" key="9">
    <source>
        <dbReference type="ARBA" id="ARBA00023212"/>
    </source>
</evidence>
<reference evidence="13" key="1">
    <citation type="submission" date="2018-09" db="EMBL/GenBank/DDBJ databases">
        <authorList>
            <person name="Livingstone P.G."/>
            <person name="Whitworth D.E."/>
        </authorList>
    </citation>
    <scope>NUCLEOTIDE SEQUENCE [LARGE SCALE GENOMIC DNA]</scope>
    <source>
        <strain evidence="13">CA051B</strain>
    </source>
</reference>
<evidence type="ECO:0000256" key="1">
    <source>
        <dbReference type="ARBA" id="ARBA00004245"/>
    </source>
</evidence>
<comment type="subcellular location">
    <subcellularLocation>
        <location evidence="1">Cytoplasm</location>
        <location evidence="1">Cytoskeleton</location>
    </subcellularLocation>
</comment>
<dbReference type="GO" id="GO:0005871">
    <property type="term" value="C:kinesin complex"/>
    <property type="evidence" value="ECO:0007669"/>
    <property type="project" value="InterPro"/>
</dbReference>
<protein>
    <submittedName>
        <fullName evidence="12">CHAT domain-containing protein</fullName>
    </submittedName>
</protein>
<dbReference type="PANTHER" id="PTHR45783">
    <property type="entry name" value="KINESIN LIGHT CHAIN"/>
    <property type="match status" value="1"/>
</dbReference>
<feature type="domain" description="CHAT" evidence="11">
    <location>
        <begin position="787"/>
        <end position="1130"/>
    </location>
</feature>
<keyword evidence="13" id="KW-1185">Reference proteome</keyword>
<feature type="repeat" description="TPR" evidence="10">
    <location>
        <begin position="445"/>
        <end position="478"/>
    </location>
</feature>
<keyword evidence="5" id="KW-0677">Repeat</keyword>
<keyword evidence="4" id="KW-0493">Microtubule</keyword>
<dbReference type="GO" id="GO:0007018">
    <property type="term" value="P:microtubule-based movement"/>
    <property type="evidence" value="ECO:0007669"/>
    <property type="project" value="TreeGrafter"/>
</dbReference>
<dbReference type="GO" id="GO:0005737">
    <property type="term" value="C:cytoplasm"/>
    <property type="evidence" value="ECO:0007669"/>
    <property type="project" value="TreeGrafter"/>
</dbReference>
<evidence type="ECO:0000313" key="12">
    <source>
        <dbReference type="EMBL" id="RKH66786.1"/>
    </source>
</evidence>
<sequence>MVVLACCAPGVAAGEGPPDARLQEAQTASDEANTSWDAGRYAEAIARGERALALREAVLGSAHPEVASSLDMLGHHLLLQGNPVRAEPLLQRALVIQEAALGKDHPEVAQSLTLLANLYSDQQLYERAEPLLQRALAIREAAFGKNHLLVAASLNSLAKLYLHQLAYARAEPLFLRALAIREAALGQNHLEVAQTLNDLGDSYLSLGLYARAEPLYVRALAIRESFLGQKHPDVAYSLWLLADLYSSQGVVARAGPLSLRAMAVREAVLENNPPNVADALRQLADIYVRLGWFARAEPLYVRALAIQEATVGKGHPLVAELLYRWAVAYQLQGLYGRAEPLYVRALAIWEAALGKSHPIVANQVVSLGNIYMAQGLYARAEPLLERALAIREAALGEMHFRVALSLGSLGSLYLAQGLYARAEPLLKRALAVLEASNGKHYPYVARPLSNLGNLYLAQGLYARAEPLLKRALAISEAAYGKDDFDVADALHDLANLYLAQGLYGKARPLYERELAIRGATSGENHPRSAEVLNHLAVVHLAQHRLSEALPLLTHAFAMSERRLRREALGFSEMHLSRFLQFLRTDEERLYALLRAHPDDARVRRLALGAALLLKGRSVEETADISRTIYRSLGAQDRETFERLGGLRSQLAQLSLQGPGSLSLPAYQQRLQELSEQGAALEADLASRSAPLRALTALPSPSEIVDRVAAALPRDGALVEFITYVDRPLVPRPGAPGSTRPKSLRYLALVLFPDSTTRTLDLGPAESIDSAASRLRDALANRDTAFEAPAQALYQLAFQPLLPLLGETRRLFLSPDGQLALVPFAALHDGHQFLVEAFDFTYLSSGKDLLPRPQESVSPGSVVVLANPDFNASLPAPTHSKGDAPTGAERSASIGHFFSTLPADEARRAWALTPLPGTLHEAESIQRLIPQAQLFLGPEATKERLMHLPTPGILHLATHGFFLGNAPESTTASRAVIHFGALGEDPQAPSPADPLLRSGLVLAGASASVPSGFSPAPPPDSTLVTALELAGLDLWGTQLVVLSACDTGRGDIKLGQGVYGLRRAFLVAGAETVVMSLWKVEDQTTSTLMEAYYRNLLAGQGRAAALREAMRELRRTQSHPHAWAPFIAMGRDAPLRSLTSNSHEAQPSRTEG</sequence>
<evidence type="ECO:0000256" key="6">
    <source>
        <dbReference type="ARBA" id="ARBA00022803"/>
    </source>
</evidence>
<evidence type="ECO:0000256" key="10">
    <source>
        <dbReference type="PROSITE-ProRule" id="PRU00339"/>
    </source>
</evidence>
<dbReference type="Pfam" id="PF12770">
    <property type="entry name" value="CHAT"/>
    <property type="match status" value="1"/>
</dbReference>
<comment type="caution">
    <text evidence="12">The sequence shown here is derived from an EMBL/GenBank/DDBJ whole genome shotgun (WGS) entry which is preliminary data.</text>
</comment>
<dbReference type="Gene3D" id="1.25.40.10">
    <property type="entry name" value="Tetratricopeptide repeat domain"/>
    <property type="match status" value="5"/>
</dbReference>
<keyword evidence="6 10" id="KW-0802">TPR repeat</keyword>
<keyword evidence="8" id="KW-0505">Motor protein</keyword>
<evidence type="ECO:0000256" key="4">
    <source>
        <dbReference type="ARBA" id="ARBA00022701"/>
    </source>
</evidence>
<evidence type="ECO:0000313" key="13">
    <source>
        <dbReference type="Proteomes" id="UP000272888"/>
    </source>
</evidence>
<dbReference type="Pfam" id="PF13424">
    <property type="entry name" value="TPR_12"/>
    <property type="match status" value="5"/>
</dbReference>
<dbReference type="PANTHER" id="PTHR45783:SF3">
    <property type="entry name" value="KINESIN LIGHT CHAIN"/>
    <property type="match status" value="1"/>
</dbReference>
<dbReference type="Pfam" id="PF13374">
    <property type="entry name" value="TPR_10"/>
    <property type="match status" value="3"/>
</dbReference>
<evidence type="ECO:0000256" key="8">
    <source>
        <dbReference type="ARBA" id="ARBA00023175"/>
    </source>
</evidence>
<evidence type="ECO:0000256" key="2">
    <source>
        <dbReference type="ARBA" id="ARBA00009622"/>
    </source>
</evidence>
<dbReference type="InterPro" id="IPR024983">
    <property type="entry name" value="CHAT_dom"/>
</dbReference>
<evidence type="ECO:0000256" key="5">
    <source>
        <dbReference type="ARBA" id="ARBA00022737"/>
    </source>
</evidence>
<organism evidence="12 13">
    <name type="scientific">Corallococcus llansteffanensis</name>
    <dbReference type="NCBI Taxonomy" id="2316731"/>
    <lineage>
        <taxon>Bacteria</taxon>
        <taxon>Pseudomonadati</taxon>
        <taxon>Myxococcota</taxon>
        <taxon>Myxococcia</taxon>
        <taxon>Myxococcales</taxon>
        <taxon>Cystobacterineae</taxon>
        <taxon>Myxococcaceae</taxon>
        <taxon>Corallococcus</taxon>
    </lineage>
</organism>
<keyword evidence="7" id="KW-0175">Coiled coil</keyword>
<proteinExistence type="inferred from homology"/>
<dbReference type="PROSITE" id="PS50005">
    <property type="entry name" value="TPR"/>
    <property type="match status" value="2"/>
</dbReference>
<dbReference type="InterPro" id="IPR019734">
    <property type="entry name" value="TPR_rpt"/>
</dbReference>
<dbReference type="EMBL" id="RAWB01000024">
    <property type="protein sequence ID" value="RKH66786.1"/>
    <property type="molecule type" value="Genomic_DNA"/>
</dbReference>
<dbReference type="GO" id="GO:0005874">
    <property type="term" value="C:microtubule"/>
    <property type="evidence" value="ECO:0007669"/>
    <property type="project" value="UniProtKB-KW"/>
</dbReference>
<dbReference type="InterPro" id="IPR011990">
    <property type="entry name" value="TPR-like_helical_dom_sf"/>
</dbReference>
<dbReference type="SUPFAM" id="SSF48452">
    <property type="entry name" value="TPR-like"/>
    <property type="match status" value="4"/>
</dbReference>
<feature type="repeat" description="TPR" evidence="10">
    <location>
        <begin position="193"/>
        <end position="226"/>
    </location>
</feature>
<name>A0A3A8QDU5_9BACT</name>
<keyword evidence="3" id="KW-0963">Cytoplasm</keyword>